<feature type="region of interest" description="Disordered" evidence="1">
    <location>
        <begin position="329"/>
        <end position="348"/>
    </location>
</feature>
<proteinExistence type="predicted"/>
<dbReference type="CDD" id="cd08545">
    <property type="entry name" value="YcnI_like"/>
    <property type="match status" value="1"/>
</dbReference>
<comment type="caution">
    <text evidence="4">The sequence shown here is derived from an EMBL/GenBank/DDBJ whole genome shotgun (WGS) entry which is preliminary data.</text>
</comment>
<protein>
    <submittedName>
        <fullName evidence="4">Copper chaperone PCu(A)C</fullName>
    </submittedName>
</protein>
<gene>
    <name evidence="4" type="ORF">ACFOEX_10695</name>
</gene>
<name>A0ABV7LGB6_9HYPH</name>
<dbReference type="InterPro" id="IPR058248">
    <property type="entry name" value="Lxx211020-like"/>
</dbReference>
<feature type="domain" description="YncI copper-binding" evidence="3">
    <location>
        <begin position="39"/>
        <end position="183"/>
    </location>
</feature>
<organism evidence="4 5">
    <name type="scientific">Camelimonas abortus</name>
    <dbReference type="NCBI Taxonomy" id="1017184"/>
    <lineage>
        <taxon>Bacteria</taxon>
        <taxon>Pseudomonadati</taxon>
        <taxon>Pseudomonadota</taxon>
        <taxon>Alphaproteobacteria</taxon>
        <taxon>Hyphomicrobiales</taxon>
        <taxon>Chelatococcaceae</taxon>
        <taxon>Camelimonas</taxon>
    </lineage>
</organism>
<dbReference type="Gene3D" id="2.60.40.1890">
    <property type="entry name" value="PCu(A)C copper chaperone"/>
    <property type="match status" value="1"/>
</dbReference>
<dbReference type="PANTHER" id="PTHR36302">
    <property type="entry name" value="BLR7088 PROTEIN"/>
    <property type="match status" value="1"/>
</dbReference>
<dbReference type="SUPFAM" id="SSF110087">
    <property type="entry name" value="DR1885-like metal-binding protein"/>
    <property type="match status" value="1"/>
</dbReference>
<evidence type="ECO:0000259" key="3">
    <source>
        <dbReference type="Pfam" id="PF07987"/>
    </source>
</evidence>
<dbReference type="InterPro" id="IPR012533">
    <property type="entry name" value="YcnI-copper_dom"/>
</dbReference>
<evidence type="ECO:0000313" key="5">
    <source>
        <dbReference type="Proteomes" id="UP001595536"/>
    </source>
</evidence>
<dbReference type="Gene3D" id="2.60.40.2230">
    <property type="entry name" value="Uncharacterised protein YcnI-like PF07987, DUF1775"/>
    <property type="match status" value="1"/>
</dbReference>
<dbReference type="RefSeq" id="WP_376829844.1">
    <property type="nucleotide sequence ID" value="NZ_JBHLWR010000006.1"/>
</dbReference>
<dbReference type="Proteomes" id="UP001595536">
    <property type="component" value="Unassembled WGS sequence"/>
</dbReference>
<accession>A0ABV7LGB6</accession>
<reference evidence="5" key="1">
    <citation type="journal article" date="2019" name="Int. J. Syst. Evol. Microbiol.">
        <title>The Global Catalogue of Microorganisms (GCM) 10K type strain sequencing project: providing services to taxonomists for standard genome sequencing and annotation.</title>
        <authorList>
            <consortium name="The Broad Institute Genomics Platform"/>
            <consortium name="The Broad Institute Genome Sequencing Center for Infectious Disease"/>
            <person name="Wu L."/>
            <person name="Ma J."/>
        </authorList>
    </citation>
    <scope>NUCLEOTIDE SEQUENCE [LARGE SCALE GENOMIC DNA]</scope>
    <source>
        <strain evidence="5">CCM 7941</strain>
    </source>
</reference>
<sequence length="348" mass="36148">MTVTNRRAGARARILLSSLAALAASLPFAAPAAAARPELTPAAATPGEVWRGALRISQGCDGAPTRLIRITMPEGVVAVQPKARKGWLTETVWAPYRTPVEVHGRKVAEGVRAIVWRGDTLPDHMYDEFGFAFELLPGAAPAGGRLYFPVRQECETAVLDWTQVPAAGQDPSALTHPAPAITVASAGATPLPAGHDHHRPPAQAAQAAGLSVSGAWTRATPAGAKVAGAYVAIANRGPKPDVLTGGRFDVAGRVEVHDMTMTGGVMRMRRLENGLEIPAGGAVELRPGGLHLMLMDLKRPLKQGETIRGVLTFRDAGDIEVAMPVEAAGAPAPGKAPAAAGHGGGHHH</sequence>
<dbReference type="PANTHER" id="PTHR36302:SF1">
    <property type="entry name" value="COPPER CHAPERONE PCU(A)C"/>
    <property type="match status" value="1"/>
</dbReference>
<evidence type="ECO:0000256" key="2">
    <source>
        <dbReference type="SAM" id="SignalP"/>
    </source>
</evidence>
<keyword evidence="2" id="KW-0732">Signal</keyword>
<feature type="compositionally biased region" description="Low complexity" evidence="1">
    <location>
        <begin position="329"/>
        <end position="340"/>
    </location>
</feature>
<dbReference type="InterPro" id="IPR007410">
    <property type="entry name" value="LpqE-like"/>
</dbReference>
<evidence type="ECO:0000256" key="1">
    <source>
        <dbReference type="SAM" id="MobiDB-lite"/>
    </source>
</evidence>
<feature type="chain" id="PRO_5046279900" evidence="2">
    <location>
        <begin position="24"/>
        <end position="348"/>
    </location>
</feature>
<dbReference type="EMBL" id="JBHRUV010000058">
    <property type="protein sequence ID" value="MFC3266814.1"/>
    <property type="molecule type" value="Genomic_DNA"/>
</dbReference>
<dbReference type="InterPro" id="IPR036182">
    <property type="entry name" value="PCuAC_sf"/>
</dbReference>
<keyword evidence="5" id="KW-1185">Reference proteome</keyword>
<dbReference type="InterPro" id="IPR038507">
    <property type="entry name" value="YcnI-like_sf"/>
</dbReference>
<evidence type="ECO:0000313" key="4">
    <source>
        <dbReference type="EMBL" id="MFC3266814.1"/>
    </source>
</evidence>
<dbReference type="Pfam" id="PF04314">
    <property type="entry name" value="PCuAC"/>
    <property type="match status" value="1"/>
</dbReference>
<feature type="signal peptide" evidence="2">
    <location>
        <begin position="1"/>
        <end position="23"/>
    </location>
</feature>
<dbReference type="Pfam" id="PF07987">
    <property type="entry name" value="DUF1775"/>
    <property type="match status" value="1"/>
</dbReference>